<feature type="signal peptide" evidence="4">
    <location>
        <begin position="1"/>
        <end position="28"/>
    </location>
</feature>
<evidence type="ECO:0000313" key="6">
    <source>
        <dbReference type="EMBL" id="CBN76521.1"/>
    </source>
</evidence>
<dbReference type="OrthoDB" id="427280at2759"/>
<organism evidence="6 7">
    <name type="scientific">Ectocarpus siliculosus</name>
    <name type="common">Brown alga</name>
    <name type="synonym">Conferva siliculosa</name>
    <dbReference type="NCBI Taxonomy" id="2880"/>
    <lineage>
        <taxon>Eukaryota</taxon>
        <taxon>Sar</taxon>
        <taxon>Stramenopiles</taxon>
        <taxon>Ochrophyta</taxon>
        <taxon>PX clade</taxon>
        <taxon>Phaeophyceae</taxon>
        <taxon>Ectocarpales</taxon>
        <taxon>Ectocarpaceae</taxon>
        <taxon>Ectocarpus</taxon>
    </lineage>
</organism>
<dbReference type="InterPro" id="IPR051063">
    <property type="entry name" value="PDI"/>
</dbReference>
<reference evidence="6 7" key="1">
    <citation type="journal article" date="2010" name="Nature">
        <title>The Ectocarpus genome and the independent evolution of multicellularity in brown algae.</title>
        <authorList>
            <person name="Cock J.M."/>
            <person name="Sterck L."/>
            <person name="Rouze P."/>
            <person name="Scornet D."/>
            <person name="Allen A.E."/>
            <person name="Amoutzias G."/>
            <person name="Anthouard V."/>
            <person name="Artiguenave F."/>
            <person name="Aury J.M."/>
            <person name="Badger J.H."/>
            <person name="Beszteri B."/>
            <person name="Billiau K."/>
            <person name="Bonnet E."/>
            <person name="Bothwell J.H."/>
            <person name="Bowler C."/>
            <person name="Boyen C."/>
            <person name="Brownlee C."/>
            <person name="Carrano C.J."/>
            <person name="Charrier B."/>
            <person name="Cho G.Y."/>
            <person name="Coelho S.M."/>
            <person name="Collen J."/>
            <person name="Corre E."/>
            <person name="Da Silva C."/>
            <person name="Delage L."/>
            <person name="Delaroque N."/>
            <person name="Dittami S.M."/>
            <person name="Doulbeau S."/>
            <person name="Elias M."/>
            <person name="Farnham G."/>
            <person name="Gachon C.M."/>
            <person name="Gschloessl B."/>
            <person name="Heesch S."/>
            <person name="Jabbari K."/>
            <person name="Jubin C."/>
            <person name="Kawai H."/>
            <person name="Kimura K."/>
            <person name="Kloareg B."/>
            <person name="Kupper F.C."/>
            <person name="Lang D."/>
            <person name="Le Bail A."/>
            <person name="Leblanc C."/>
            <person name="Lerouge P."/>
            <person name="Lohr M."/>
            <person name="Lopez P.J."/>
            <person name="Martens C."/>
            <person name="Maumus F."/>
            <person name="Michel G."/>
            <person name="Miranda-Saavedra D."/>
            <person name="Morales J."/>
            <person name="Moreau H."/>
            <person name="Motomura T."/>
            <person name="Nagasato C."/>
            <person name="Napoli C.A."/>
            <person name="Nelson D.R."/>
            <person name="Nyvall-Collen P."/>
            <person name="Peters A.F."/>
            <person name="Pommier C."/>
            <person name="Potin P."/>
            <person name="Poulain J."/>
            <person name="Quesneville H."/>
            <person name="Read B."/>
            <person name="Rensing S.A."/>
            <person name="Ritter A."/>
            <person name="Rousvoal S."/>
            <person name="Samanta M."/>
            <person name="Samson G."/>
            <person name="Schroeder D.C."/>
            <person name="Segurens B."/>
            <person name="Strittmatter M."/>
            <person name="Tonon T."/>
            <person name="Tregear J.W."/>
            <person name="Valentin K."/>
            <person name="von Dassow P."/>
            <person name="Yamagishi T."/>
            <person name="Van de Peer Y."/>
            <person name="Wincker P."/>
        </authorList>
    </citation>
    <scope>NUCLEOTIDE SEQUENCE [LARGE SCALE GENOMIC DNA]</scope>
    <source>
        <strain evidence="7">Ec32 / CCAP1310/4</strain>
    </source>
</reference>
<dbReference type="GO" id="GO:0006457">
    <property type="term" value="P:protein folding"/>
    <property type="evidence" value="ECO:0007669"/>
    <property type="project" value="TreeGrafter"/>
</dbReference>
<dbReference type="EMBL" id="FN647682">
    <property type="protein sequence ID" value="CBN76521.1"/>
    <property type="molecule type" value="Genomic_DNA"/>
</dbReference>
<dbReference type="CDD" id="cd02961">
    <property type="entry name" value="PDI_a_family"/>
    <property type="match status" value="1"/>
</dbReference>
<protein>
    <submittedName>
        <fullName evidence="6">Protein disulfide-isomerase</fullName>
    </submittedName>
</protein>
<dbReference type="OMA" id="KAISKTW"/>
<dbReference type="PRINTS" id="PR00421">
    <property type="entry name" value="THIOREDOXIN"/>
</dbReference>
<keyword evidence="3" id="KW-0812">Transmembrane</keyword>
<accession>D8LB12</accession>
<evidence type="ECO:0000256" key="2">
    <source>
        <dbReference type="SAM" id="MobiDB-lite"/>
    </source>
</evidence>
<feature type="chain" id="PRO_5003116977" evidence="4">
    <location>
        <begin position="29"/>
        <end position="258"/>
    </location>
</feature>
<keyword evidence="3" id="KW-1133">Transmembrane helix</keyword>
<evidence type="ECO:0000256" key="4">
    <source>
        <dbReference type="SAM" id="SignalP"/>
    </source>
</evidence>
<name>D8LB12_ECTSI</name>
<dbReference type="FunCoup" id="D8LB12">
    <property type="interactions" value="56"/>
</dbReference>
<dbReference type="GO" id="GO:0003756">
    <property type="term" value="F:protein disulfide isomerase activity"/>
    <property type="evidence" value="ECO:0007669"/>
    <property type="project" value="TreeGrafter"/>
</dbReference>
<dbReference type="PANTHER" id="PTHR45672">
    <property type="entry name" value="PROTEIN DISULFIDE-ISOMERASE C17H9.14C-RELATED"/>
    <property type="match status" value="1"/>
</dbReference>
<feature type="compositionally biased region" description="Acidic residues" evidence="2">
    <location>
        <begin position="56"/>
        <end position="70"/>
    </location>
</feature>
<dbReference type="STRING" id="2880.D8LB12"/>
<comment type="similarity">
    <text evidence="1">Belongs to the protein disulfide isomerase family.</text>
</comment>
<feature type="region of interest" description="Disordered" evidence="2">
    <location>
        <begin position="47"/>
        <end position="72"/>
    </location>
</feature>
<dbReference type="InterPro" id="IPR013766">
    <property type="entry name" value="Thioredoxin_domain"/>
</dbReference>
<keyword evidence="3" id="KW-0472">Membrane</keyword>
<dbReference type="PANTHER" id="PTHR45672:SF11">
    <property type="entry name" value="PROTEIN DISULFIDE-ISOMERASE C17H9.14C"/>
    <property type="match status" value="1"/>
</dbReference>
<dbReference type="SUPFAM" id="SSF52833">
    <property type="entry name" value="Thioredoxin-like"/>
    <property type="match status" value="1"/>
</dbReference>
<gene>
    <name evidence="6" type="ORF">Esi_0000_0146</name>
</gene>
<evidence type="ECO:0000313" key="7">
    <source>
        <dbReference type="Proteomes" id="UP000002630"/>
    </source>
</evidence>
<proteinExistence type="inferred from homology"/>
<dbReference type="InterPro" id="IPR017937">
    <property type="entry name" value="Thioredoxin_CS"/>
</dbReference>
<feature type="transmembrane region" description="Helical" evidence="3">
    <location>
        <begin position="224"/>
        <end position="244"/>
    </location>
</feature>
<dbReference type="EMBL" id="FN649726">
    <property type="protein sequence ID" value="CBN76521.1"/>
    <property type="molecule type" value="Genomic_DNA"/>
</dbReference>
<dbReference type="Gene3D" id="3.40.30.10">
    <property type="entry name" value="Glutaredoxin"/>
    <property type="match status" value="1"/>
</dbReference>
<evidence type="ECO:0000259" key="5">
    <source>
        <dbReference type="PROSITE" id="PS51352"/>
    </source>
</evidence>
<dbReference type="Proteomes" id="UP000002630">
    <property type="component" value="Linkage Group LG01"/>
</dbReference>
<feature type="domain" description="Thioredoxin" evidence="5">
    <location>
        <begin position="37"/>
        <end position="208"/>
    </location>
</feature>
<dbReference type="InParanoid" id="D8LB12"/>
<keyword evidence="7" id="KW-1185">Reference proteome</keyword>
<dbReference type="Pfam" id="PF00085">
    <property type="entry name" value="Thioredoxin"/>
    <property type="match status" value="1"/>
</dbReference>
<evidence type="ECO:0000256" key="1">
    <source>
        <dbReference type="ARBA" id="ARBA00006347"/>
    </source>
</evidence>
<dbReference type="InterPro" id="IPR036249">
    <property type="entry name" value="Thioredoxin-like_sf"/>
</dbReference>
<dbReference type="PROSITE" id="PS51352">
    <property type="entry name" value="THIOREDOXIN_2"/>
    <property type="match status" value="1"/>
</dbReference>
<dbReference type="AlphaFoldDB" id="D8LB12"/>
<dbReference type="GO" id="GO:0005783">
    <property type="term" value="C:endoplasmic reticulum"/>
    <property type="evidence" value="ECO:0007669"/>
    <property type="project" value="TreeGrafter"/>
</dbReference>
<dbReference type="PROSITE" id="PS00194">
    <property type="entry name" value="THIOREDOXIN_1"/>
    <property type="match status" value="1"/>
</dbReference>
<sequence>MKVIGRKSMRCVMAALGLLVLSIGPISPKGSFVTAEAADGAAAAAAEIPQEPKVDADEDGMGGAEGEEEPAIPGATVQVLTDGDFERITQASTGATTGDWFVEFYAPWCGHCRKLDGTWTELAEKLGGEVNVGKVDATANRGLVKRFGVKGFPTLLFFSHGNLHKFAGPRKLDSFIEFGGFKKTDSVPVPGPPSLAGGLKGLLTSVLKDLEGVKDGKMPSQMTIMVLVGSLLLLLVLFATTTLSKPPPQAPSKRAKTD</sequence>
<keyword evidence="4" id="KW-0732">Signal</keyword>
<dbReference type="eggNOG" id="KOG0191">
    <property type="taxonomic scope" value="Eukaryota"/>
</dbReference>
<evidence type="ECO:0000256" key="3">
    <source>
        <dbReference type="SAM" id="Phobius"/>
    </source>
</evidence>